<dbReference type="EMBL" id="WSRP01000037">
    <property type="protein sequence ID" value="MVX57604.1"/>
    <property type="molecule type" value="Genomic_DNA"/>
</dbReference>
<keyword evidence="2" id="KW-1185">Reference proteome</keyword>
<dbReference type="OrthoDB" id="8116504at2"/>
<evidence type="ECO:0000313" key="2">
    <source>
        <dbReference type="Proteomes" id="UP000472580"/>
    </source>
</evidence>
<dbReference type="AlphaFoldDB" id="A0A6L6YJP7"/>
<protein>
    <submittedName>
        <fullName evidence="1">Uncharacterized protein</fullName>
    </submittedName>
</protein>
<comment type="caution">
    <text evidence="1">The sequence shown here is derived from an EMBL/GenBank/DDBJ whole genome shotgun (WGS) entry which is preliminary data.</text>
</comment>
<accession>A0A6L6YJP7</accession>
<evidence type="ECO:0000313" key="1">
    <source>
        <dbReference type="EMBL" id="MVX57604.1"/>
    </source>
</evidence>
<gene>
    <name evidence="1" type="ORF">E5987_10420</name>
</gene>
<reference evidence="1 2" key="1">
    <citation type="submission" date="2019-12" db="EMBL/GenBank/DDBJ databases">
        <title>Microbes associate with the intestines of laboratory mice.</title>
        <authorList>
            <person name="Navarre W."/>
            <person name="Wong E."/>
        </authorList>
    </citation>
    <scope>NUCLEOTIDE SEQUENCE [LARGE SCALE GENOMIC DNA]</scope>
    <source>
        <strain evidence="1 2">NM82_D38</strain>
    </source>
</reference>
<dbReference type="Proteomes" id="UP000472580">
    <property type="component" value="Unassembled WGS sequence"/>
</dbReference>
<name>A0A6L6YJP7_9BURK</name>
<proteinExistence type="predicted"/>
<sequence length="138" mass="15590">MSYTAIRGGTVYGVSGFSDHLIILCSEPMFYRVTGTKAILSVNVSSWYEFSPSNDDSCILNVGDHDFIKHKSFCLYQRAIPLNVLKLEDRVVKGEMKDYGMLKPEVFERVIAGFRKSPVLSREAANFIQLMEKNGLKL</sequence>
<organism evidence="1 2">
    <name type="scientific">Parasutterella muris</name>
    <dbReference type="NCBI Taxonomy" id="2565572"/>
    <lineage>
        <taxon>Bacteria</taxon>
        <taxon>Pseudomonadati</taxon>
        <taxon>Pseudomonadota</taxon>
        <taxon>Betaproteobacteria</taxon>
        <taxon>Burkholderiales</taxon>
        <taxon>Sutterellaceae</taxon>
        <taxon>Parasutterella</taxon>
    </lineage>
</organism>
<dbReference type="RefSeq" id="WP_160336023.1">
    <property type="nucleotide sequence ID" value="NZ_WSRP01000037.1"/>
</dbReference>